<name>A0A3B4G9K8_9CICH</name>
<sequence length="913" mass="93490">MAFYLINTVIPSFLLPNLSTFTLHSTFCVLSCFLLVPSVDLAGILPKAGVGVGSSVDSDLGAIVDGPSAEDLGQSLVFTNSHHNGRTATHSYAHATANSYAHAASGSTTYAHAALSSVLGSGFGSLNAPKQAPAPDIRTSEQLNGPRLGQRTSQMLATTSNSSISKDQGQSPMQAPAPSPSADNKAQRLENGSITAQHSEMKLQPEPSVVLSQLAQRQQQSTILPTTEPLGPVQAHAPQAPTPPGHESSVPPVRDSASPGVKLPGMEPLTTEPPQRQIKTQRRRAPPPSKIPSSAVEMPGSADVSGLNVQFGALDFGSEASSGTSDMVPTELAREHTPVQAPPAMPVPTAIPTQPPQNSLFSKPGAVSEHMSSLSSVTDPNFPSPSLGLPSATPTPSLGLPSAAAPPSSSAPTTVSRVESSIPRSLPPHLGFPQSKDIPSAPGGPLTNGYTGMKTQSTQDGTASSRTVTTESPIMTSDSSPGHHIPSPAVTASHSTSISSFSSHTSSTHSSGSTLSTTSSLTTSNEESSSGNIHAFTSPSSSQVVNPNPSAPPVVSSSATNGLHPSGAPGLIPNGTNATLSAAGSRTAPLLTTTSGKAPPNLAQGVPPLLANQYIMGPGGLLPAYPQIYGYEDLQMLQSRLPLDYYGVTFPGATTAMPGRDGLANNPYSGEATKFGRNDSSSPAPPTTLSTAGVQSQPQQTQQTGTQGQGQSQGQQTQNQAFLNPPLPPGYGYTGLPYYAGMPGVPSAFQYAPTVFVPPASAKQPAMGLANPSNQYHQQHQPSYGQHAYGTAFDDLSQAHGGEYSKAGYGSTAQSQAKSAGSGPGKGTCTTHGAHSNNTQTHTQLVGVFQGGKTGVLTIADDSTVESVLEKAPGLSGSGTSGGVPDMGGSIYSKTQVCVCVVHMSKHDLFVYI</sequence>
<reference evidence="5" key="1">
    <citation type="submission" date="2023-09" db="UniProtKB">
        <authorList>
            <consortium name="Ensembl"/>
        </authorList>
    </citation>
    <scope>IDENTIFICATION</scope>
</reference>
<feature type="compositionally biased region" description="Low complexity" evidence="4">
    <location>
        <begin position="168"/>
        <end position="182"/>
    </location>
</feature>
<feature type="region of interest" description="Disordered" evidence="4">
    <location>
        <begin position="766"/>
        <end position="788"/>
    </location>
</feature>
<dbReference type="Ensembl" id="ENSPNYT00000018781.1">
    <property type="protein sequence ID" value="ENSPNYP00000018323.1"/>
    <property type="gene ID" value="ENSPNYG00000013838.1"/>
</dbReference>
<evidence type="ECO:0000313" key="5">
    <source>
        <dbReference type="Ensembl" id="ENSPNYP00000018323.1"/>
    </source>
</evidence>
<evidence type="ECO:0000256" key="2">
    <source>
        <dbReference type="ARBA" id="ARBA00022490"/>
    </source>
</evidence>
<dbReference type="GeneTree" id="ENSGT00390000003453"/>
<dbReference type="PANTHER" id="PTHR16308:SF20">
    <property type="entry name" value="UBIQUITIN ASSOCIATED PROTEIN 2B ISOFORM X1"/>
    <property type="match status" value="1"/>
</dbReference>
<feature type="region of interest" description="Disordered" evidence="4">
    <location>
        <begin position="654"/>
        <end position="727"/>
    </location>
</feature>
<dbReference type="GO" id="GO:0005737">
    <property type="term" value="C:cytoplasm"/>
    <property type="evidence" value="ECO:0007669"/>
    <property type="project" value="UniProtKB-SubCell"/>
</dbReference>
<dbReference type="AlphaFoldDB" id="A0A3B4G9K8"/>
<dbReference type="GO" id="GO:0005634">
    <property type="term" value="C:nucleus"/>
    <property type="evidence" value="ECO:0007669"/>
    <property type="project" value="TreeGrafter"/>
</dbReference>
<dbReference type="InterPro" id="IPR051833">
    <property type="entry name" value="TC-DDR_regulator"/>
</dbReference>
<feature type="compositionally biased region" description="Polar residues" evidence="4">
    <location>
        <begin position="828"/>
        <end position="837"/>
    </location>
</feature>
<organism evidence="5">
    <name type="scientific">Pundamilia nyererei</name>
    <dbReference type="NCBI Taxonomy" id="303518"/>
    <lineage>
        <taxon>Eukaryota</taxon>
        <taxon>Metazoa</taxon>
        <taxon>Chordata</taxon>
        <taxon>Craniata</taxon>
        <taxon>Vertebrata</taxon>
        <taxon>Euteleostomi</taxon>
        <taxon>Actinopterygii</taxon>
        <taxon>Neopterygii</taxon>
        <taxon>Teleostei</taxon>
        <taxon>Neoteleostei</taxon>
        <taxon>Acanthomorphata</taxon>
        <taxon>Ovalentaria</taxon>
        <taxon>Cichlomorphae</taxon>
        <taxon>Cichliformes</taxon>
        <taxon>Cichlidae</taxon>
        <taxon>African cichlids</taxon>
        <taxon>Pseudocrenilabrinae</taxon>
        <taxon>Haplochromini</taxon>
        <taxon>Pundamilia</taxon>
    </lineage>
</organism>
<feature type="compositionally biased region" description="Polar residues" evidence="4">
    <location>
        <begin position="574"/>
        <end position="596"/>
    </location>
</feature>
<feature type="compositionally biased region" description="Polar residues" evidence="4">
    <location>
        <begin position="771"/>
        <end position="784"/>
    </location>
</feature>
<feature type="compositionally biased region" description="Polar residues" evidence="4">
    <location>
        <begin position="448"/>
        <end position="480"/>
    </location>
</feature>
<dbReference type="InterPro" id="IPR022166">
    <property type="entry name" value="UBAP2/Lig"/>
</dbReference>
<feature type="compositionally biased region" description="Polar residues" evidence="4">
    <location>
        <begin position="370"/>
        <end position="381"/>
    </location>
</feature>
<feature type="compositionally biased region" description="Low complexity" evidence="4">
    <location>
        <begin position="401"/>
        <end position="412"/>
    </location>
</feature>
<keyword evidence="3" id="KW-0597">Phosphoprotein</keyword>
<evidence type="ECO:0000256" key="4">
    <source>
        <dbReference type="SAM" id="MobiDB-lite"/>
    </source>
</evidence>
<comment type="subcellular location">
    <subcellularLocation>
        <location evidence="1">Cytoplasm</location>
    </subcellularLocation>
</comment>
<feature type="compositionally biased region" description="Low complexity" evidence="4">
    <location>
        <begin position="687"/>
        <end position="720"/>
    </location>
</feature>
<feature type="region of interest" description="Disordered" evidence="4">
    <location>
        <begin position="316"/>
        <end position="601"/>
    </location>
</feature>
<feature type="region of interest" description="Disordered" evidence="4">
    <location>
        <begin position="129"/>
        <end position="148"/>
    </location>
</feature>
<accession>A0A3B4G9K8</accession>
<evidence type="ECO:0000256" key="1">
    <source>
        <dbReference type="ARBA" id="ARBA00004496"/>
    </source>
</evidence>
<dbReference type="STRING" id="303518.ENSPNYP00000018323"/>
<feature type="compositionally biased region" description="Polar residues" evidence="4">
    <location>
        <begin position="413"/>
        <end position="423"/>
    </location>
</feature>
<feature type="region of interest" description="Disordered" evidence="4">
    <location>
        <begin position="804"/>
        <end position="837"/>
    </location>
</feature>
<proteinExistence type="predicted"/>
<feature type="region of interest" description="Disordered" evidence="4">
    <location>
        <begin position="155"/>
        <end position="187"/>
    </location>
</feature>
<dbReference type="PANTHER" id="PTHR16308">
    <property type="entry name" value="UBIQUITIN ASSOCIATED PROTEIN 2-LIKE/LINGERER"/>
    <property type="match status" value="1"/>
</dbReference>
<protein>
    <submittedName>
        <fullName evidence="5">Ubiquitin-associated protein 2-like</fullName>
    </submittedName>
</protein>
<keyword evidence="2" id="KW-0963">Cytoplasm</keyword>
<feature type="compositionally biased region" description="Polar residues" evidence="4">
    <location>
        <begin position="155"/>
        <end position="167"/>
    </location>
</feature>
<feature type="compositionally biased region" description="Low complexity" evidence="4">
    <location>
        <begin position="493"/>
        <end position="559"/>
    </location>
</feature>
<evidence type="ECO:0000256" key="3">
    <source>
        <dbReference type="ARBA" id="ARBA00022553"/>
    </source>
</evidence>
<dbReference type="Pfam" id="PF12478">
    <property type="entry name" value="UBAP2-Lig"/>
    <property type="match status" value="1"/>
</dbReference>
<feature type="region of interest" description="Disordered" evidence="4">
    <location>
        <begin position="226"/>
        <end position="303"/>
    </location>
</feature>